<dbReference type="InterPro" id="IPR050498">
    <property type="entry name" value="Ycf3"/>
</dbReference>
<feature type="repeat" description="TPR" evidence="3">
    <location>
        <begin position="114"/>
        <end position="147"/>
    </location>
</feature>
<dbReference type="InterPro" id="IPR011990">
    <property type="entry name" value="TPR-like_helical_dom_sf"/>
</dbReference>
<evidence type="ECO:0000256" key="1">
    <source>
        <dbReference type="ARBA" id="ARBA00022737"/>
    </source>
</evidence>
<evidence type="ECO:0000313" key="4">
    <source>
        <dbReference type="EMBL" id="NMQ17789.1"/>
    </source>
</evidence>
<feature type="repeat" description="TPR" evidence="3">
    <location>
        <begin position="80"/>
        <end position="113"/>
    </location>
</feature>
<evidence type="ECO:0000313" key="5">
    <source>
        <dbReference type="Proteomes" id="UP000760480"/>
    </source>
</evidence>
<dbReference type="SUPFAM" id="SSF48452">
    <property type="entry name" value="TPR-like"/>
    <property type="match status" value="1"/>
</dbReference>
<dbReference type="Pfam" id="PF13489">
    <property type="entry name" value="Methyltransf_23"/>
    <property type="match status" value="1"/>
</dbReference>
<keyword evidence="5" id="KW-1185">Reference proteome</keyword>
<dbReference type="PANTHER" id="PTHR44858">
    <property type="entry name" value="TETRATRICOPEPTIDE REPEAT PROTEIN 6"/>
    <property type="match status" value="1"/>
</dbReference>
<dbReference type="PROSITE" id="PS50005">
    <property type="entry name" value="TPR"/>
    <property type="match status" value="4"/>
</dbReference>
<organism evidence="4 5">
    <name type="scientific">Candidatus Competibacter phosphatis</name>
    <dbReference type="NCBI Taxonomy" id="221280"/>
    <lineage>
        <taxon>Bacteria</taxon>
        <taxon>Pseudomonadati</taxon>
        <taxon>Pseudomonadota</taxon>
        <taxon>Gammaproteobacteria</taxon>
        <taxon>Candidatus Competibacteraceae</taxon>
        <taxon>Candidatus Competibacter</taxon>
    </lineage>
</organism>
<dbReference type="SMART" id="SM00028">
    <property type="entry name" value="TPR"/>
    <property type="match status" value="6"/>
</dbReference>
<reference evidence="4 5" key="1">
    <citation type="submission" date="2019-03" db="EMBL/GenBank/DDBJ databases">
        <title>Metabolic reconstructions from genomes of highly enriched 'Candidatus Accumulibacter' and 'Candidatus Competibacter' bioreactor populations.</title>
        <authorList>
            <person name="Annavajhala M.K."/>
            <person name="Welles L."/>
            <person name="Abbas B."/>
            <person name="Sorokin D."/>
            <person name="Park H."/>
            <person name="Van Loosdrecht M."/>
            <person name="Chandran K."/>
        </authorList>
    </citation>
    <scope>NUCLEOTIDE SEQUENCE [LARGE SCALE GENOMIC DNA]</scope>
    <source>
        <strain evidence="4 5">SBR_G</strain>
    </source>
</reference>
<dbReference type="InterPro" id="IPR029063">
    <property type="entry name" value="SAM-dependent_MTases_sf"/>
</dbReference>
<keyword evidence="1" id="KW-0677">Repeat</keyword>
<accession>A0ABX1TI56</accession>
<proteinExistence type="predicted"/>
<sequence>MPKPICAENWSRPAWWSRRWKPWSCVWKAAIRSSGSWCWRASHDRRRGRKHDRSKLEEIPVNGNDDKSKAFDDALRSSVVAGWFDQAMTQHRQGNLTQAQVFYQRVLDAQPDHPEALNFLGILMQQRGQSTQAEQFIRRAIRSTPDYAAAYTNLGNVLIVQKRYEDAIAAYRQATIYRADEVEACVNMGAVLRGLGRLPEALEAYRQASERRPASAEIHHRLGLVLAELGQLEEAIVAQEAALRCDAGHEAAIEQLGGLLHRMGRSEDARMVLGNAVFQLGDSKAALNLLQFWLRLMPDDPIAQHRLAAWFGQDQAPARASDAYVTYLFDRYAEGFDQHLVQELNYQAPAVIAERIAELLGAPAACLDVLDAGCGTGLCAPLLHPYARHLVGVDLSPRMLDKARERGGYDELIVAELTAFLATRPQAYDLIVSADTLVYFGALEAVFTAAAAALRPGGWLAFTAEAATGDAPPGGFRINHSGRYSHAAEYLRQALAEAGLEIRSMTTATLRWECDQPMMGYVVLASQPVISIS</sequence>
<feature type="repeat" description="TPR" evidence="3">
    <location>
        <begin position="182"/>
        <end position="215"/>
    </location>
</feature>
<name>A0ABX1TI56_9GAMM</name>
<dbReference type="PANTHER" id="PTHR44858:SF1">
    <property type="entry name" value="UDP-N-ACETYLGLUCOSAMINE--PEPTIDE N-ACETYLGLUCOSAMINYLTRANSFERASE SPINDLY-RELATED"/>
    <property type="match status" value="1"/>
</dbReference>
<comment type="caution">
    <text evidence="4">The sequence shown here is derived from an EMBL/GenBank/DDBJ whole genome shotgun (WGS) entry which is preliminary data.</text>
</comment>
<dbReference type="Proteomes" id="UP000760480">
    <property type="component" value="Unassembled WGS sequence"/>
</dbReference>
<dbReference type="InterPro" id="IPR019734">
    <property type="entry name" value="TPR_rpt"/>
</dbReference>
<gene>
    <name evidence="4" type="ORF">E4P82_00355</name>
</gene>
<dbReference type="EMBL" id="SPMZ01000002">
    <property type="protein sequence ID" value="NMQ17789.1"/>
    <property type="molecule type" value="Genomic_DNA"/>
</dbReference>
<dbReference type="Pfam" id="PF13414">
    <property type="entry name" value="TPR_11"/>
    <property type="match status" value="1"/>
</dbReference>
<protein>
    <submittedName>
        <fullName evidence="4">Tetratricopeptide repeat protein</fullName>
    </submittedName>
</protein>
<evidence type="ECO:0000256" key="2">
    <source>
        <dbReference type="ARBA" id="ARBA00022803"/>
    </source>
</evidence>
<dbReference type="SUPFAM" id="SSF53335">
    <property type="entry name" value="S-adenosyl-L-methionine-dependent methyltransferases"/>
    <property type="match status" value="1"/>
</dbReference>
<dbReference type="Gene3D" id="1.25.40.10">
    <property type="entry name" value="Tetratricopeptide repeat domain"/>
    <property type="match status" value="1"/>
</dbReference>
<dbReference type="Gene3D" id="3.40.50.150">
    <property type="entry name" value="Vaccinia Virus protein VP39"/>
    <property type="match status" value="1"/>
</dbReference>
<keyword evidence="2 3" id="KW-0802">TPR repeat</keyword>
<feature type="repeat" description="TPR" evidence="3">
    <location>
        <begin position="148"/>
        <end position="181"/>
    </location>
</feature>
<dbReference type="CDD" id="cd02440">
    <property type="entry name" value="AdoMet_MTases"/>
    <property type="match status" value="1"/>
</dbReference>
<dbReference type="Pfam" id="PF14559">
    <property type="entry name" value="TPR_19"/>
    <property type="match status" value="1"/>
</dbReference>
<evidence type="ECO:0000256" key="3">
    <source>
        <dbReference type="PROSITE-ProRule" id="PRU00339"/>
    </source>
</evidence>